<gene>
    <name evidence="1" type="ORF">FHU36_008341</name>
</gene>
<accession>A0A7X0CBS2</accession>
<evidence type="ECO:0000313" key="1">
    <source>
        <dbReference type="EMBL" id="MBB6351758.1"/>
    </source>
</evidence>
<sequence length="58" mass="6248">MTDILEIARAQALGEGMGLDREQALRCLRLPDVSLGELLALAHEVRWAASTRSSSAPT</sequence>
<proteinExistence type="predicted"/>
<dbReference type="AlphaFoldDB" id="A0A7X0CBS2"/>
<keyword evidence="2" id="KW-1185">Reference proteome</keyword>
<comment type="caution">
    <text evidence="1">The sequence shown here is derived from an EMBL/GenBank/DDBJ whole genome shotgun (WGS) entry which is preliminary data.</text>
</comment>
<dbReference type="RefSeq" id="WP_185089459.1">
    <property type="nucleotide sequence ID" value="NZ_JACHJB010000004.1"/>
</dbReference>
<organism evidence="1 2">
    <name type="scientific">Nonomuraea muscovyensis</name>
    <dbReference type="NCBI Taxonomy" id="1124761"/>
    <lineage>
        <taxon>Bacteria</taxon>
        <taxon>Bacillati</taxon>
        <taxon>Actinomycetota</taxon>
        <taxon>Actinomycetes</taxon>
        <taxon>Streptosporangiales</taxon>
        <taxon>Streptosporangiaceae</taxon>
        <taxon>Nonomuraea</taxon>
    </lineage>
</organism>
<reference evidence="1 2" key="1">
    <citation type="submission" date="2020-08" db="EMBL/GenBank/DDBJ databases">
        <title>Sequencing the genomes of 1000 actinobacteria strains.</title>
        <authorList>
            <person name="Klenk H.-P."/>
        </authorList>
    </citation>
    <scope>NUCLEOTIDE SEQUENCE [LARGE SCALE GENOMIC DNA]</scope>
    <source>
        <strain evidence="1 2">DSM 45913</strain>
    </source>
</reference>
<dbReference type="Proteomes" id="UP000583800">
    <property type="component" value="Unassembled WGS sequence"/>
</dbReference>
<protein>
    <submittedName>
        <fullName evidence="1">Uncharacterized protein</fullName>
    </submittedName>
</protein>
<evidence type="ECO:0000313" key="2">
    <source>
        <dbReference type="Proteomes" id="UP000583800"/>
    </source>
</evidence>
<name>A0A7X0CBS2_9ACTN</name>
<dbReference type="EMBL" id="JACHJB010000004">
    <property type="protein sequence ID" value="MBB6351758.1"/>
    <property type="molecule type" value="Genomic_DNA"/>
</dbReference>